<sequence length="69" mass="7345">MSRTSNLYGLLPNGRPFGPPPGGVGTHAEQIAKATTPRPKPTAEQLLIDNLARRVAVLERFILGPGDGR</sequence>
<dbReference type="EMBL" id="CP042425">
    <property type="protein sequence ID" value="QEL19273.1"/>
    <property type="molecule type" value="Genomic_DNA"/>
</dbReference>
<evidence type="ECO:0000256" key="1">
    <source>
        <dbReference type="SAM" id="MobiDB-lite"/>
    </source>
</evidence>
<protein>
    <submittedName>
        <fullName evidence="2">Uncharacterized protein</fullName>
    </submittedName>
</protein>
<evidence type="ECO:0000313" key="3">
    <source>
        <dbReference type="Proteomes" id="UP000324974"/>
    </source>
</evidence>
<evidence type="ECO:0000313" key="2">
    <source>
        <dbReference type="EMBL" id="QEL19273.1"/>
    </source>
</evidence>
<organism evidence="2 3">
    <name type="scientific">Limnoglobus roseus</name>
    <dbReference type="NCBI Taxonomy" id="2598579"/>
    <lineage>
        <taxon>Bacteria</taxon>
        <taxon>Pseudomonadati</taxon>
        <taxon>Planctomycetota</taxon>
        <taxon>Planctomycetia</taxon>
        <taxon>Gemmatales</taxon>
        <taxon>Gemmataceae</taxon>
        <taxon>Limnoglobus</taxon>
    </lineage>
</organism>
<proteinExistence type="predicted"/>
<accession>A0A5C1AM79</accession>
<dbReference type="Proteomes" id="UP000324974">
    <property type="component" value="Chromosome"/>
</dbReference>
<feature type="region of interest" description="Disordered" evidence="1">
    <location>
        <begin position="1"/>
        <end position="27"/>
    </location>
</feature>
<dbReference type="KEGG" id="lrs:PX52LOC_06335"/>
<name>A0A5C1AM79_9BACT</name>
<dbReference type="AlphaFoldDB" id="A0A5C1AM79"/>
<gene>
    <name evidence="2" type="ORF">PX52LOC_06335</name>
</gene>
<reference evidence="3" key="1">
    <citation type="submission" date="2019-08" db="EMBL/GenBank/DDBJ databases">
        <title>Limnoglobus roseus gen. nov., sp. nov., a novel freshwater planctomycete with a giant genome from the family Gemmataceae.</title>
        <authorList>
            <person name="Kulichevskaya I.S."/>
            <person name="Naumoff D.G."/>
            <person name="Miroshnikov K."/>
            <person name="Ivanova A."/>
            <person name="Philippov D.A."/>
            <person name="Hakobyan A."/>
            <person name="Rijpstra I.C."/>
            <person name="Sinninghe Damste J.S."/>
            <person name="Liesack W."/>
            <person name="Dedysh S.N."/>
        </authorList>
    </citation>
    <scope>NUCLEOTIDE SEQUENCE [LARGE SCALE GENOMIC DNA]</scope>
    <source>
        <strain evidence="3">PX52</strain>
    </source>
</reference>
<keyword evidence="3" id="KW-1185">Reference proteome</keyword>
<dbReference type="RefSeq" id="WP_149113684.1">
    <property type="nucleotide sequence ID" value="NZ_CP042425.1"/>
</dbReference>